<dbReference type="AlphaFoldDB" id="A0A4Z0P8F1"/>
<keyword evidence="2" id="KW-1185">Reference proteome</keyword>
<gene>
    <name evidence="1" type="ORF">EU556_11200</name>
</gene>
<sequence>MSALQSKIEYLAALSKAAPFLTGNYKEELQNRLPGKSENRIKNARAGLVRDQEVLTVLLEIAERERVERRNKALKELELTSQSLIESAAA</sequence>
<protein>
    <submittedName>
        <fullName evidence="1">Uncharacterized protein</fullName>
    </submittedName>
</protein>
<comment type="caution">
    <text evidence="1">The sequence shown here is derived from an EMBL/GenBank/DDBJ whole genome shotgun (WGS) entry which is preliminary data.</text>
</comment>
<dbReference type="EMBL" id="SRLA01000002">
    <property type="protein sequence ID" value="TGE08280.1"/>
    <property type="molecule type" value="Genomic_DNA"/>
</dbReference>
<evidence type="ECO:0000313" key="2">
    <source>
        <dbReference type="Proteomes" id="UP000298337"/>
    </source>
</evidence>
<reference evidence="1 2" key="1">
    <citation type="submission" date="2019-04" db="EMBL/GenBank/DDBJ databases">
        <authorList>
            <person name="Feng G."/>
            <person name="Zhang J."/>
            <person name="Zhu H."/>
        </authorList>
    </citation>
    <scope>NUCLEOTIDE SEQUENCE [LARGE SCALE GENOMIC DNA]</scope>
    <source>
        <strain evidence="1 2">92R-1</strain>
    </source>
</reference>
<organism evidence="1 2">
    <name type="scientific">Hymenobacter fodinae</name>
    <dbReference type="NCBI Taxonomy" id="2510796"/>
    <lineage>
        <taxon>Bacteria</taxon>
        <taxon>Pseudomonadati</taxon>
        <taxon>Bacteroidota</taxon>
        <taxon>Cytophagia</taxon>
        <taxon>Cytophagales</taxon>
        <taxon>Hymenobacteraceae</taxon>
        <taxon>Hymenobacter</taxon>
    </lineage>
</organism>
<proteinExistence type="predicted"/>
<dbReference type="Proteomes" id="UP000298337">
    <property type="component" value="Unassembled WGS sequence"/>
</dbReference>
<evidence type="ECO:0000313" key="1">
    <source>
        <dbReference type="EMBL" id="TGE08280.1"/>
    </source>
</evidence>
<accession>A0A4Z0P8F1</accession>
<dbReference type="RefSeq" id="WP_135434156.1">
    <property type="nucleotide sequence ID" value="NZ_SRLA01000002.1"/>
</dbReference>
<name>A0A4Z0P8F1_9BACT</name>